<keyword evidence="7" id="KW-0675">Receptor</keyword>
<organism evidence="7">
    <name type="scientific">Potamotrygon motoro</name>
    <name type="common">Ocellate river stingray</name>
    <name type="synonym">Taeniura motoro</name>
    <dbReference type="NCBI Taxonomy" id="86373"/>
    <lineage>
        <taxon>Eukaryota</taxon>
        <taxon>Metazoa</taxon>
        <taxon>Chordata</taxon>
        <taxon>Craniata</taxon>
        <taxon>Vertebrata</taxon>
        <taxon>Chondrichthyes</taxon>
        <taxon>Elasmobranchii</taxon>
        <taxon>Batoidea</taxon>
        <taxon>Myliobatiformes</taxon>
        <taxon>Potamotrygonidae</taxon>
        <taxon>Potamotrygon</taxon>
    </lineage>
</organism>
<keyword evidence="5" id="KW-1133">Transmembrane helix</keyword>
<evidence type="ECO:0000256" key="5">
    <source>
        <dbReference type="SAM" id="Phobius"/>
    </source>
</evidence>
<dbReference type="GO" id="GO:0070292">
    <property type="term" value="P:N-acylphosphatidylethanolamine metabolic process"/>
    <property type="evidence" value="ECO:0007669"/>
    <property type="project" value="TreeGrafter"/>
</dbReference>
<dbReference type="PANTHER" id="PTHR13943">
    <property type="entry name" value="HRAS-LIKE SUPPRESSOR - RELATED"/>
    <property type="match status" value="1"/>
</dbReference>
<evidence type="ECO:0000256" key="1">
    <source>
        <dbReference type="ARBA" id="ARBA00007824"/>
    </source>
</evidence>
<proteinExistence type="evidence at transcript level"/>
<dbReference type="PROSITE" id="PS51934">
    <property type="entry name" value="LRAT"/>
    <property type="match status" value="1"/>
</dbReference>
<dbReference type="GO" id="GO:0008970">
    <property type="term" value="F:phospholipase A1 activity"/>
    <property type="evidence" value="ECO:0007669"/>
    <property type="project" value="TreeGrafter"/>
</dbReference>
<dbReference type="AlphaFoldDB" id="A0A5J6SD67"/>
<evidence type="ECO:0000256" key="4">
    <source>
        <dbReference type="ARBA" id="ARBA00023098"/>
    </source>
</evidence>
<accession>A0A5J6SD67</accession>
<keyword evidence="5" id="KW-0812">Transmembrane</keyword>
<name>A0A5J6SD67_POTMO</name>
<dbReference type="GO" id="GO:0005737">
    <property type="term" value="C:cytoplasm"/>
    <property type="evidence" value="ECO:0007669"/>
    <property type="project" value="TreeGrafter"/>
</dbReference>
<keyword evidence="2" id="KW-0808">Transferase</keyword>
<feature type="transmembrane region" description="Helical" evidence="5">
    <location>
        <begin position="126"/>
        <end position="145"/>
    </location>
</feature>
<dbReference type="Pfam" id="PF04970">
    <property type="entry name" value="LRAT"/>
    <property type="match status" value="1"/>
</dbReference>
<evidence type="ECO:0000256" key="3">
    <source>
        <dbReference type="ARBA" id="ARBA00022801"/>
    </source>
</evidence>
<comment type="similarity">
    <text evidence="1">Belongs to the H-rev107 family.</text>
</comment>
<keyword evidence="5" id="KW-0472">Membrane</keyword>
<dbReference type="PANTHER" id="PTHR13943:SF77">
    <property type="entry name" value="LRAT DOMAIN-CONTAINING PROTEIN"/>
    <property type="match status" value="1"/>
</dbReference>
<protein>
    <submittedName>
        <fullName evidence="7">Retinoic acid receptor responder protein 3 2 isoform 5</fullName>
    </submittedName>
</protein>
<feature type="transmembrane region" description="Helical" evidence="5">
    <location>
        <begin position="151"/>
        <end position="171"/>
    </location>
</feature>
<evidence type="ECO:0000256" key="2">
    <source>
        <dbReference type="ARBA" id="ARBA00022679"/>
    </source>
</evidence>
<dbReference type="GO" id="GO:0016410">
    <property type="term" value="F:N-acyltransferase activity"/>
    <property type="evidence" value="ECO:0007669"/>
    <property type="project" value="TreeGrafter"/>
</dbReference>
<gene>
    <name evidence="7" type="primary">RARRES</name>
</gene>
<dbReference type="InterPro" id="IPR007053">
    <property type="entry name" value="LRAT_dom"/>
</dbReference>
<dbReference type="Gene3D" id="3.90.1720.10">
    <property type="entry name" value="endopeptidase domain like (from Nostoc punctiforme)"/>
    <property type="match status" value="1"/>
</dbReference>
<dbReference type="InterPro" id="IPR051496">
    <property type="entry name" value="H-rev107_PLA/AT"/>
</dbReference>
<evidence type="ECO:0000259" key="6">
    <source>
        <dbReference type="PROSITE" id="PS51934"/>
    </source>
</evidence>
<dbReference type="GO" id="GO:0004623">
    <property type="term" value="F:phospholipase A2 activity"/>
    <property type="evidence" value="ECO:0007669"/>
    <property type="project" value="TreeGrafter"/>
</dbReference>
<reference evidence="7" key="1">
    <citation type="submission" date="2019-02" db="EMBL/GenBank/DDBJ databases">
        <authorList>
            <person name="Vechtova P."/>
            <person name="Dzyuba B."/>
            <person name="Dzyuba V."/>
            <person name="Silveira A.N."/>
            <person name="Silveira R.V."/>
            <person name="Fussy Z."/>
            <person name="Grubhoffer L."/>
            <person name="Rodina M."/>
            <person name="Sterba J."/>
        </authorList>
    </citation>
    <scope>NUCLEOTIDE SEQUENCE</scope>
</reference>
<keyword evidence="4" id="KW-0443">Lipid metabolism</keyword>
<sequence length="181" mass="19299">MPSPHPQPGDKIQIFRTGYQHWAIYIGDGDVIHLTSDGACVAVAFGYCCAGSIAVIKREPLAKVIGNTRWHINNNSDRNWTPFPPDEIVERATSRIGERMCYKVLGANCEHFVNSVRYGINLAPQVEFAVGGACGVIAGGGLSVLAVPAAAATPVIVAVAGVASVAGHFGFQRILSRWLSR</sequence>
<keyword evidence="3" id="KW-0378">Hydrolase</keyword>
<feature type="domain" description="LRAT" evidence="6">
    <location>
        <begin position="11"/>
        <end position="125"/>
    </location>
</feature>
<dbReference type="EMBL" id="MK545328">
    <property type="protein sequence ID" value="QFF91375.1"/>
    <property type="molecule type" value="mRNA"/>
</dbReference>
<evidence type="ECO:0000313" key="7">
    <source>
        <dbReference type="EMBL" id="QFF91375.1"/>
    </source>
</evidence>